<sequence length="76" mass="8188">MPKATSSSLCSDHTTPPRNEPSESFCAKTHLVEARDGNILKTERKGRFEPSALTIFASCVHRISVPSLTIVCGGTD</sequence>
<feature type="non-terminal residue" evidence="2">
    <location>
        <position position="76"/>
    </location>
</feature>
<reference evidence="2" key="1">
    <citation type="submission" date="2023-10" db="EMBL/GenBank/DDBJ databases">
        <title>Genome assembly of Pristionchus species.</title>
        <authorList>
            <person name="Yoshida K."/>
            <person name="Sommer R.J."/>
        </authorList>
    </citation>
    <scope>NUCLEOTIDE SEQUENCE</scope>
    <source>
        <strain evidence="2">RS0144</strain>
    </source>
</reference>
<evidence type="ECO:0000256" key="1">
    <source>
        <dbReference type="SAM" id="MobiDB-lite"/>
    </source>
</evidence>
<dbReference type="EMBL" id="BTSX01000004">
    <property type="protein sequence ID" value="GMS92228.1"/>
    <property type="molecule type" value="Genomic_DNA"/>
</dbReference>
<dbReference type="AlphaFoldDB" id="A0AAV5TDR0"/>
<gene>
    <name evidence="2" type="ORF">PENTCL1PPCAC_14403</name>
</gene>
<proteinExistence type="predicted"/>
<evidence type="ECO:0008006" key="4">
    <source>
        <dbReference type="Google" id="ProtNLM"/>
    </source>
</evidence>
<protein>
    <recommendedName>
        <fullName evidence="4">Ribosomal protein</fullName>
    </recommendedName>
</protein>
<organism evidence="2 3">
    <name type="scientific">Pristionchus entomophagus</name>
    <dbReference type="NCBI Taxonomy" id="358040"/>
    <lineage>
        <taxon>Eukaryota</taxon>
        <taxon>Metazoa</taxon>
        <taxon>Ecdysozoa</taxon>
        <taxon>Nematoda</taxon>
        <taxon>Chromadorea</taxon>
        <taxon>Rhabditida</taxon>
        <taxon>Rhabditina</taxon>
        <taxon>Diplogasteromorpha</taxon>
        <taxon>Diplogasteroidea</taxon>
        <taxon>Neodiplogasteridae</taxon>
        <taxon>Pristionchus</taxon>
    </lineage>
</organism>
<accession>A0AAV5TDR0</accession>
<feature type="region of interest" description="Disordered" evidence="1">
    <location>
        <begin position="1"/>
        <end position="25"/>
    </location>
</feature>
<feature type="compositionally biased region" description="Polar residues" evidence="1">
    <location>
        <begin position="1"/>
        <end position="17"/>
    </location>
</feature>
<evidence type="ECO:0000313" key="3">
    <source>
        <dbReference type="Proteomes" id="UP001432027"/>
    </source>
</evidence>
<comment type="caution">
    <text evidence="2">The sequence shown here is derived from an EMBL/GenBank/DDBJ whole genome shotgun (WGS) entry which is preliminary data.</text>
</comment>
<dbReference type="Proteomes" id="UP001432027">
    <property type="component" value="Unassembled WGS sequence"/>
</dbReference>
<name>A0AAV5TDR0_9BILA</name>
<keyword evidence="3" id="KW-1185">Reference proteome</keyword>
<evidence type="ECO:0000313" key="2">
    <source>
        <dbReference type="EMBL" id="GMS92228.1"/>
    </source>
</evidence>